<organism evidence="3 4">
    <name type="scientific">Roseivivax lentus</name>
    <dbReference type="NCBI Taxonomy" id="633194"/>
    <lineage>
        <taxon>Bacteria</taxon>
        <taxon>Pseudomonadati</taxon>
        <taxon>Pseudomonadota</taxon>
        <taxon>Alphaproteobacteria</taxon>
        <taxon>Rhodobacterales</taxon>
        <taxon>Roseobacteraceae</taxon>
        <taxon>Roseivivax</taxon>
    </lineage>
</organism>
<dbReference type="Proteomes" id="UP000186684">
    <property type="component" value="Unassembled WGS sequence"/>
</dbReference>
<dbReference type="GO" id="GO:0004386">
    <property type="term" value="F:helicase activity"/>
    <property type="evidence" value="ECO:0007669"/>
    <property type="project" value="UniProtKB-KW"/>
</dbReference>
<dbReference type="Pfam" id="PF13538">
    <property type="entry name" value="UvrD_C_2"/>
    <property type="match status" value="1"/>
</dbReference>
<sequence>MPSPEALFGENHNGQPLVQLRKDPNRPPQDIVLPVCYRNTPWALTVAHGLGFGIAREAPQGSASGLVQIFDEPELWDDIGYEVSSGNLALGAHVTLKRKAECSPVFFTDPDKALINRDDAVAFQSFADVEEQADWVADQIEKNLLEDELLARDILIILPDAYTSKRQFSFIYKALMERGIQSHLAGVNSSRDEIFVNDSIAVTHIYRAKGNEAAMVYVLNADHCFSGLELSKKRNTLFTAITRSRAWVRVCGVGQAQERLTEEFRKIRDKGFVLEFDYPNAAEIKKMRRIHRDRSEAEQKQINRSVSDFSSIVAQIDSGELSPDALPDELLEALSRIVPRDHK</sequence>
<evidence type="ECO:0000259" key="2">
    <source>
        <dbReference type="Pfam" id="PF13538"/>
    </source>
</evidence>
<dbReference type="InterPro" id="IPR027785">
    <property type="entry name" value="UvrD-like_helicase_C"/>
</dbReference>
<dbReference type="STRING" id="633194.SAMN05421759_10897"/>
<evidence type="ECO:0000256" key="1">
    <source>
        <dbReference type="SAM" id="MobiDB-lite"/>
    </source>
</evidence>
<dbReference type="EMBL" id="FTOQ01000008">
    <property type="protein sequence ID" value="SIS97682.1"/>
    <property type="molecule type" value="Genomic_DNA"/>
</dbReference>
<protein>
    <submittedName>
        <fullName evidence="3">UvrD-like helicase C-terminal domain-containing protein</fullName>
    </submittedName>
</protein>
<name>A0A1N7NH95_9RHOB</name>
<dbReference type="AlphaFoldDB" id="A0A1N7NH95"/>
<keyword evidence="3" id="KW-0547">Nucleotide-binding</keyword>
<keyword evidence="4" id="KW-1185">Reference proteome</keyword>
<evidence type="ECO:0000313" key="4">
    <source>
        <dbReference type="Proteomes" id="UP000186684"/>
    </source>
</evidence>
<reference evidence="4" key="1">
    <citation type="submission" date="2017-01" db="EMBL/GenBank/DDBJ databases">
        <authorList>
            <person name="Varghese N."/>
            <person name="Submissions S."/>
        </authorList>
    </citation>
    <scope>NUCLEOTIDE SEQUENCE [LARGE SCALE GENOMIC DNA]</scope>
    <source>
        <strain evidence="4">DSM 29430</strain>
    </source>
</reference>
<keyword evidence="3" id="KW-0347">Helicase</keyword>
<keyword evidence="3" id="KW-0378">Hydrolase</keyword>
<dbReference type="InterPro" id="IPR027417">
    <property type="entry name" value="P-loop_NTPase"/>
</dbReference>
<evidence type="ECO:0000313" key="3">
    <source>
        <dbReference type="EMBL" id="SIS97682.1"/>
    </source>
</evidence>
<gene>
    <name evidence="3" type="ORF">SAMN05421759_10897</name>
</gene>
<dbReference type="SUPFAM" id="SSF52540">
    <property type="entry name" value="P-loop containing nucleoside triphosphate hydrolases"/>
    <property type="match status" value="1"/>
</dbReference>
<proteinExistence type="predicted"/>
<dbReference type="Gene3D" id="3.40.50.300">
    <property type="entry name" value="P-loop containing nucleotide triphosphate hydrolases"/>
    <property type="match status" value="1"/>
</dbReference>
<feature type="domain" description="UvrD-like helicase C-terminal" evidence="2">
    <location>
        <begin position="201"/>
        <end position="250"/>
    </location>
</feature>
<keyword evidence="3" id="KW-0067">ATP-binding</keyword>
<feature type="region of interest" description="Disordered" evidence="1">
    <location>
        <begin position="1"/>
        <end position="25"/>
    </location>
</feature>
<accession>A0A1N7NH95</accession>